<dbReference type="PANTHER" id="PTHR11802">
    <property type="entry name" value="SERINE PROTEASE FAMILY S10 SERINE CARBOXYPEPTIDASE"/>
    <property type="match status" value="1"/>
</dbReference>
<dbReference type="GO" id="GO:0004185">
    <property type="term" value="F:serine-type carboxypeptidase activity"/>
    <property type="evidence" value="ECO:0007669"/>
    <property type="project" value="UniProtKB-UniRule"/>
</dbReference>
<dbReference type="SUPFAM" id="SSF53474">
    <property type="entry name" value="alpha/beta-Hydrolases"/>
    <property type="match status" value="1"/>
</dbReference>
<comment type="similarity">
    <text evidence="1 6">Belongs to the peptidase S10 family.</text>
</comment>
<reference evidence="7 8" key="1">
    <citation type="journal article" date="2018" name="Mol. Biol. Evol.">
        <title>Broad Genomic Sampling Reveals a Smut Pathogenic Ancestry of the Fungal Clade Ustilaginomycotina.</title>
        <authorList>
            <person name="Kijpornyongpan T."/>
            <person name="Mondo S.J."/>
            <person name="Barry K."/>
            <person name="Sandor L."/>
            <person name="Lee J."/>
            <person name="Lipzen A."/>
            <person name="Pangilinan J."/>
            <person name="LaButti K."/>
            <person name="Hainaut M."/>
            <person name="Henrissat B."/>
            <person name="Grigoriev I.V."/>
            <person name="Spatafora J.W."/>
            <person name="Aime M.C."/>
        </authorList>
    </citation>
    <scope>NUCLEOTIDE SEQUENCE [LARGE SCALE GENOMIC DNA]</scope>
    <source>
        <strain evidence="7 8">MCA 5214</strain>
    </source>
</reference>
<dbReference type="Pfam" id="PF00450">
    <property type="entry name" value="Peptidase_S10"/>
    <property type="match status" value="1"/>
</dbReference>
<evidence type="ECO:0000256" key="5">
    <source>
        <dbReference type="ARBA" id="ARBA00023180"/>
    </source>
</evidence>
<name>A0A316UVQ9_9BASI</name>
<dbReference type="GO" id="GO:0006508">
    <property type="term" value="P:proteolysis"/>
    <property type="evidence" value="ECO:0007669"/>
    <property type="project" value="UniProtKB-KW"/>
</dbReference>
<dbReference type="InterPro" id="IPR018202">
    <property type="entry name" value="Ser_caboxypep_ser_AS"/>
</dbReference>
<keyword evidence="4 6" id="KW-0378">Hydrolase</keyword>
<dbReference type="InterPro" id="IPR029058">
    <property type="entry name" value="AB_hydrolase_fold"/>
</dbReference>
<feature type="signal peptide" evidence="6">
    <location>
        <begin position="1"/>
        <end position="22"/>
    </location>
</feature>
<dbReference type="Proteomes" id="UP000245884">
    <property type="component" value="Unassembled WGS sequence"/>
</dbReference>
<dbReference type="RefSeq" id="XP_025361827.1">
    <property type="nucleotide sequence ID" value="XM_025503847.1"/>
</dbReference>
<dbReference type="Gene3D" id="3.40.50.1820">
    <property type="entry name" value="alpha/beta hydrolase"/>
    <property type="match status" value="1"/>
</dbReference>
<dbReference type="EMBL" id="KZ819669">
    <property type="protein sequence ID" value="PWN27215.1"/>
    <property type="molecule type" value="Genomic_DNA"/>
</dbReference>
<feature type="chain" id="PRO_5016188774" description="Carboxypeptidase" evidence="6">
    <location>
        <begin position="23"/>
        <end position="535"/>
    </location>
</feature>
<keyword evidence="8" id="KW-1185">Reference proteome</keyword>
<proteinExistence type="inferred from homology"/>
<dbReference type="STRING" id="1569628.A0A316UVQ9"/>
<dbReference type="OrthoDB" id="443318at2759"/>
<evidence type="ECO:0000256" key="3">
    <source>
        <dbReference type="ARBA" id="ARBA00022670"/>
    </source>
</evidence>
<accession>A0A316UVQ9</accession>
<dbReference type="GeneID" id="37025670"/>
<evidence type="ECO:0000256" key="1">
    <source>
        <dbReference type="ARBA" id="ARBA00009431"/>
    </source>
</evidence>
<evidence type="ECO:0000256" key="2">
    <source>
        <dbReference type="ARBA" id="ARBA00022645"/>
    </source>
</evidence>
<keyword evidence="3 6" id="KW-0645">Protease</keyword>
<protein>
    <recommendedName>
        <fullName evidence="6">Carboxypeptidase</fullName>
        <ecNumber evidence="6">3.4.16.-</ecNumber>
    </recommendedName>
</protein>
<keyword evidence="5" id="KW-0325">Glycoprotein</keyword>
<dbReference type="PANTHER" id="PTHR11802:SF479">
    <property type="entry name" value="CARBOXYPEPTIDASE"/>
    <property type="match status" value="1"/>
</dbReference>
<organism evidence="7 8">
    <name type="scientific">Jaminaea rosea</name>
    <dbReference type="NCBI Taxonomy" id="1569628"/>
    <lineage>
        <taxon>Eukaryota</taxon>
        <taxon>Fungi</taxon>
        <taxon>Dikarya</taxon>
        <taxon>Basidiomycota</taxon>
        <taxon>Ustilaginomycotina</taxon>
        <taxon>Exobasidiomycetes</taxon>
        <taxon>Microstromatales</taxon>
        <taxon>Microstromatales incertae sedis</taxon>
        <taxon>Jaminaea</taxon>
    </lineage>
</organism>
<dbReference type="AlphaFoldDB" id="A0A316UVQ9"/>
<keyword evidence="6" id="KW-0732">Signal</keyword>
<keyword evidence="2 6" id="KW-0121">Carboxypeptidase</keyword>
<evidence type="ECO:0000313" key="7">
    <source>
        <dbReference type="EMBL" id="PWN27215.1"/>
    </source>
</evidence>
<gene>
    <name evidence="7" type="ORF">BDZ90DRAFT_188388</name>
</gene>
<evidence type="ECO:0000256" key="6">
    <source>
        <dbReference type="RuleBase" id="RU361156"/>
    </source>
</evidence>
<sequence length="535" mass="57989">MRLSSSLSLALSVAFTSSLTQSAPTEDLGSPLNVIDRVSSFYQSKASNKGAEQVKFVQEPTVLAAESFKAAQADGPAPNSTLSFAGKAAAKYQVANTIPGIPFQVPTSWAGLMPIGSNAKLDVNSIASLVTGQTPALSFWLWGADADSPGKDDLVIWLNGGPGCSSFSGLLEENGPIRWTDKTKAPYKPDDSWTKQANTLFVEQPIGTGFSTGVATARNEDDVARQFHGFFSNFLKVFPELKPKRLWITGESYAGMYVPYITSYFQKHGVEVLGNFIVDGVVTDRNLQGNVVSLDYAIAMKQTLNLTDAQIAKVKAASDKCGYTGYTAKNLNYPPKGRLPAYNKDGCDTQDVLFEQAMASNSYFNVYKVDYKGPPGPFDLDPLGDPNQNTRPQTWFSRRDVQDALHFPHRRPDWKQCDGPVFPFGDGSPPPDKTVLAGVIEKNQRTIIANGQLDGLLITNGTALGLQDLTWNGKQGFSQAPTKALLGLDGKRHGTYTSERGLLFAIVDDSGHMIPEDSPSAGLALLEYMLGRRDM</sequence>
<evidence type="ECO:0000313" key="8">
    <source>
        <dbReference type="Proteomes" id="UP000245884"/>
    </source>
</evidence>
<dbReference type="PRINTS" id="PR00724">
    <property type="entry name" value="CRBOXYPTASEC"/>
</dbReference>
<dbReference type="PROSITE" id="PS00131">
    <property type="entry name" value="CARBOXYPEPT_SER_SER"/>
    <property type="match status" value="1"/>
</dbReference>
<dbReference type="InterPro" id="IPR001563">
    <property type="entry name" value="Peptidase_S10"/>
</dbReference>
<evidence type="ECO:0000256" key="4">
    <source>
        <dbReference type="ARBA" id="ARBA00022801"/>
    </source>
</evidence>
<dbReference type="PROSITE" id="PS00560">
    <property type="entry name" value="CARBOXYPEPT_SER_HIS"/>
    <property type="match status" value="1"/>
</dbReference>
<dbReference type="EC" id="3.4.16.-" evidence="6"/>
<dbReference type="InterPro" id="IPR033124">
    <property type="entry name" value="Ser_caboxypep_his_AS"/>
</dbReference>